<gene>
    <name evidence="2" type="ORF">GCM10025864_24950</name>
</gene>
<feature type="compositionally biased region" description="Basic and acidic residues" evidence="1">
    <location>
        <begin position="27"/>
        <end position="38"/>
    </location>
</feature>
<accession>A0ABQ6I394</accession>
<sequence length="73" mass="7931">MVKDVKESARPPGPKDDSPNHLAAPAREPDHGRRERWAQEAADPSAVVSDFASDSAQRFVTTRTGHCAWCSTA</sequence>
<dbReference type="EMBL" id="BSUK01000001">
    <property type="protein sequence ID" value="GMA24736.1"/>
    <property type="molecule type" value="Genomic_DNA"/>
</dbReference>
<proteinExistence type="predicted"/>
<protein>
    <submittedName>
        <fullName evidence="2">Uncharacterized protein</fullName>
    </submittedName>
</protein>
<reference evidence="3" key="1">
    <citation type="journal article" date="2019" name="Int. J. Syst. Evol. Microbiol.">
        <title>The Global Catalogue of Microorganisms (GCM) 10K type strain sequencing project: providing services to taxonomists for standard genome sequencing and annotation.</title>
        <authorList>
            <consortium name="The Broad Institute Genomics Platform"/>
            <consortium name="The Broad Institute Genome Sequencing Center for Infectious Disease"/>
            <person name="Wu L."/>
            <person name="Ma J."/>
        </authorList>
    </citation>
    <scope>NUCLEOTIDE SEQUENCE [LARGE SCALE GENOMIC DNA]</scope>
    <source>
        <strain evidence="3">NBRC 106348</strain>
    </source>
</reference>
<dbReference type="Proteomes" id="UP001157091">
    <property type="component" value="Unassembled WGS sequence"/>
</dbReference>
<evidence type="ECO:0000313" key="2">
    <source>
        <dbReference type="EMBL" id="GMA24736.1"/>
    </source>
</evidence>
<name>A0ABQ6I394_9MICO</name>
<keyword evidence="3" id="KW-1185">Reference proteome</keyword>
<feature type="region of interest" description="Disordered" evidence="1">
    <location>
        <begin position="1"/>
        <end position="48"/>
    </location>
</feature>
<evidence type="ECO:0000313" key="3">
    <source>
        <dbReference type="Proteomes" id="UP001157091"/>
    </source>
</evidence>
<organism evidence="2 3">
    <name type="scientific">Luteimicrobium album</name>
    <dbReference type="NCBI Taxonomy" id="1054550"/>
    <lineage>
        <taxon>Bacteria</taxon>
        <taxon>Bacillati</taxon>
        <taxon>Actinomycetota</taxon>
        <taxon>Actinomycetes</taxon>
        <taxon>Micrococcales</taxon>
        <taxon>Luteimicrobium</taxon>
    </lineage>
</organism>
<evidence type="ECO:0000256" key="1">
    <source>
        <dbReference type="SAM" id="MobiDB-lite"/>
    </source>
</evidence>
<comment type="caution">
    <text evidence="2">The sequence shown here is derived from an EMBL/GenBank/DDBJ whole genome shotgun (WGS) entry which is preliminary data.</text>
</comment>
<feature type="compositionally biased region" description="Basic and acidic residues" evidence="1">
    <location>
        <begin position="1"/>
        <end position="19"/>
    </location>
</feature>